<evidence type="ECO:0000313" key="3">
    <source>
        <dbReference type="EMBL" id="OUR97045.1"/>
    </source>
</evidence>
<reference evidence="4" key="1">
    <citation type="journal article" date="2017" name="Proc. Natl. Acad. Sci. U.S.A.">
        <title>Simulation of Deepwater Horizon oil plume reveals substrate specialization within a complex community of hydrocarbon-degraders.</title>
        <authorList>
            <person name="Hu P."/>
            <person name="Dubinsky E.A."/>
            <person name="Probst A.J."/>
            <person name="Wang J."/>
            <person name="Sieber C.M.K."/>
            <person name="Tom L.M."/>
            <person name="Gardinali P."/>
            <person name="Banfield J.F."/>
            <person name="Atlas R.M."/>
            <person name="Andersen G.L."/>
        </authorList>
    </citation>
    <scope>NUCLEOTIDE SEQUENCE [LARGE SCALE GENOMIC DNA]</scope>
</reference>
<feature type="domain" description="HPt" evidence="2">
    <location>
        <begin position="8"/>
        <end position="101"/>
    </location>
</feature>
<dbReference type="Proteomes" id="UP000196531">
    <property type="component" value="Unassembled WGS sequence"/>
</dbReference>
<dbReference type="InterPro" id="IPR008207">
    <property type="entry name" value="Sig_transdc_His_kin_Hpt_dom"/>
</dbReference>
<dbReference type="Gene3D" id="1.20.120.160">
    <property type="entry name" value="HPT domain"/>
    <property type="match status" value="1"/>
</dbReference>
<dbReference type="GO" id="GO:0004672">
    <property type="term" value="F:protein kinase activity"/>
    <property type="evidence" value="ECO:0007669"/>
    <property type="project" value="UniProtKB-ARBA"/>
</dbReference>
<dbReference type="GO" id="GO:0000160">
    <property type="term" value="P:phosphorelay signal transduction system"/>
    <property type="evidence" value="ECO:0007669"/>
    <property type="project" value="InterPro"/>
</dbReference>
<sequence>MEKFTVTIDEDLKDIVPGFLSNRQKDITALSDFFEQKNVSEIEKIGHKVSGSSGGYGFEELGKIAKNIEQLAMNNDVEAIGPLIQKFREYVENVNIEYVNMD</sequence>
<dbReference type="PROSITE" id="PS50894">
    <property type="entry name" value="HPT"/>
    <property type="match status" value="1"/>
</dbReference>
<dbReference type="EMBL" id="MAAO01000006">
    <property type="protein sequence ID" value="OUR97045.1"/>
    <property type="molecule type" value="Genomic_DNA"/>
</dbReference>
<dbReference type="AlphaFoldDB" id="A0A1Y5F8F7"/>
<feature type="modified residue" description="Phosphohistidine" evidence="1">
    <location>
        <position position="47"/>
    </location>
</feature>
<evidence type="ECO:0000259" key="2">
    <source>
        <dbReference type="PROSITE" id="PS50894"/>
    </source>
</evidence>
<dbReference type="InterPro" id="IPR036641">
    <property type="entry name" value="HPT_dom_sf"/>
</dbReference>
<comment type="caution">
    <text evidence="3">The sequence shown here is derived from an EMBL/GenBank/DDBJ whole genome shotgun (WGS) entry which is preliminary data.</text>
</comment>
<organism evidence="3 4">
    <name type="scientific">Halobacteriovorax marinus</name>
    <dbReference type="NCBI Taxonomy" id="97084"/>
    <lineage>
        <taxon>Bacteria</taxon>
        <taxon>Pseudomonadati</taxon>
        <taxon>Bdellovibrionota</taxon>
        <taxon>Bacteriovoracia</taxon>
        <taxon>Bacteriovoracales</taxon>
        <taxon>Halobacteriovoraceae</taxon>
        <taxon>Halobacteriovorax</taxon>
    </lineage>
</organism>
<dbReference type="Pfam" id="PF01627">
    <property type="entry name" value="Hpt"/>
    <property type="match status" value="1"/>
</dbReference>
<dbReference type="SUPFAM" id="SSF47226">
    <property type="entry name" value="Histidine-containing phosphotransfer domain, HPT domain"/>
    <property type="match status" value="1"/>
</dbReference>
<gene>
    <name evidence="3" type="ORF">A9Q84_11985</name>
</gene>
<proteinExistence type="predicted"/>
<evidence type="ECO:0000256" key="1">
    <source>
        <dbReference type="PROSITE-ProRule" id="PRU00110"/>
    </source>
</evidence>
<name>A0A1Y5F8F7_9BACT</name>
<protein>
    <recommendedName>
        <fullName evidence="2">HPt domain-containing protein</fullName>
    </recommendedName>
</protein>
<keyword evidence="1" id="KW-0597">Phosphoprotein</keyword>
<accession>A0A1Y5F8F7</accession>
<evidence type="ECO:0000313" key="4">
    <source>
        <dbReference type="Proteomes" id="UP000196531"/>
    </source>
</evidence>